<dbReference type="InterPro" id="IPR029062">
    <property type="entry name" value="Class_I_gatase-like"/>
</dbReference>
<comment type="caution">
    <text evidence="4">The sequence shown here is derived from an EMBL/GenBank/DDBJ whole genome shotgun (WGS) entry which is preliminary data.</text>
</comment>
<evidence type="ECO:0000259" key="3">
    <source>
        <dbReference type="PROSITE" id="PS01124"/>
    </source>
</evidence>
<proteinExistence type="predicted"/>
<dbReference type="RefSeq" id="WP_261617697.1">
    <property type="nucleotide sequence ID" value="NZ_JALIDZ010000010.1"/>
</dbReference>
<keyword evidence="1" id="KW-0805">Transcription regulation</keyword>
<dbReference type="Gene3D" id="1.10.10.60">
    <property type="entry name" value="Homeodomain-like"/>
    <property type="match status" value="2"/>
</dbReference>
<dbReference type="PROSITE" id="PS01124">
    <property type="entry name" value="HTH_ARAC_FAMILY_2"/>
    <property type="match status" value="1"/>
</dbReference>
<reference evidence="4 5" key="1">
    <citation type="submission" date="2022-04" db="EMBL/GenBank/DDBJ databases">
        <authorList>
            <person name="Ye Y.-Q."/>
            <person name="Du Z.-J."/>
        </authorList>
    </citation>
    <scope>NUCLEOTIDE SEQUENCE [LARGE SCALE GENOMIC DNA]</scope>
    <source>
        <strain evidence="4 5">A6E488</strain>
    </source>
</reference>
<dbReference type="InterPro" id="IPR052158">
    <property type="entry name" value="INH-QAR"/>
</dbReference>
<evidence type="ECO:0000313" key="5">
    <source>
        <dbReference type="Proteomes" id="UP001320898"/>
    </source>
</evidence>
<dbReference type="PANTHER" id="PTHR43130">
    <property type="entry name" value="ARAC-FAMILY TRANSCRIPTIONAL REGULATOR"/>
    <property type="match status" value="1"/>
</dbReference>
<gene>
    <name evidence="4" type="ORF">MUB46_19800</name>
</gene>
<dbReference type="GO" id="GO:0003700">
    <property type="term" value="F:DNA-binding transcription factor activity"/>
    <property type="evidence" value="ECO:0007669"/>
    <property type="project" value="InterPro"/>
</dbReference>
<feature type="domain" description="HTH araC/xylS-type" evidence="3">
    <location>
        <begin position="221"/>
        <end position="319"/>
    </location>
</feature>
<dbReference type="PANTHER" id="PTHR43130:SF3">
    <property type="entry name" value="HTH-TYPE TRANSCRIPTIONAL REGULATOR RV1931C"/>
    <property type="match status" value="1"/>
</dbReference>
<dbReference type="AlphaFoldDB" id="A0AAW5R1G0"/>
<dbReference type="EMBL" id="JALIDZ010000010">
    <property type="protein sequence ID" value="MCT8974115.1"/>
    <property type="molecule type" value="Genomic_DNA"/>
</dbReference>
<dbReference type="InterPro" id="IPR018060">
    <property type="entry name" value="HTH_AraC"/>
</dbReference>
<dbReference type="CDD" id="cd03136">
    <property type="entry name" value="GATase1_AraC_ArgR_like"/>
    <property type="match status" value="1"/>
</dbReference>
<dbReference type="SMART" id="SM00342">
    <property type="entry name" value="HTH_ARAC"/>
    <property type="match status" value="1"/>
</dbReference>
<organism evidence="4 5">
    <name type="scientific">Microbaculum marinisediminis</name>
    <dbReference type="NCBI Taxonomy" id="2931392"/>
    <lineage>
        <taxon>Bacteria</taxon>
        <taxon>Pseudomonadati</taxon>
        <taxon>Pseudomonadota</taxon>
        <taxon>Alphaproteobacteria</taxon>
        <taxon>Hyphomicrobiales</taxon>
        <taxon>Tepidamorphaceae</taxon>
        <taxon>Microbaculum</taxon>
    </lineage>
</organism>
<dbReference type="Gene3D" id="3.40.50.880">
    <property type="match status" value="1"/>
</dbReference>
<dbReference type="InterPro" id="IPR002818">
    <property type="entry name" value="DJ-1/PfpI"/>
</dbReference>
<dbReference type="SUPFAM" id="SSF52317">
    <property type="entry name" value="Class I glutamine amidotransferase-like"/>
    <property type="match status" value="1"/>
</dbReference>
<protein>
    <submittedName>
        <fullName evidence="4">GlxA family transcriptional regulator</fullName>
    </submittedName>
</protein>
<evidence type="ECO:0000256" key="2">
    <source>
        <dbReference type="ARBA" id="ARBA00023163"/>
    </source>
</evidence>
<dbReference type="Pfam" id="PF12833">
    <property type="entry name" value="HTH_18"/>
    <property type="match status" value="1"/>
</dbReference>
<sequence length="336" mass="37029">MSQAPENEPYVVAFGLVERFSLMSEVAAIDTMRIANRLLGRDVYRWQLLSLNGGPVTASNGIRIECQGGFDVAERADLFFICAGLVPLPDPLSAYHAALQRVARANVALGGLSTGTFLLASAGLLDGYRCTVHWENRPAFMEMFPGIDCTAKVYEIDRDRYTTSGGAASVDLILQIVTRQHGADLAAAIANQLQHDRIRPADEEQRLGNQTFLHPLPGKLRMAIEIMTSHLEAPLATATIAYRTGLSARQLERLFQRYLQVTPARYYMRLRLERARDLLLHTNVPILDVAVATGFTSSSYFSQCYRQAFVQTPSATRRIAVMAGERTEPHGASGGK</sequence>
<keyword evidence="2" id="KW-0804">Transcription</keyword>
<dbReference type="SUPFAM" id="SSF46689">
    <property type="entry name" value="Homeodomain-like"/>
    <property type="match status" value="2"/>
</dbReference>
<keyword evidence="5" id="KW-1185">Reference proteome</keyword>
<name>A0AAW5R1G0_9HYPH</name>
<evidence type="ECO:0000313" key="4">
    <source>
        <dbReference type="EMBL" id="MCT8974115.1"/>
    </source>
</evidence>
<dbReference type="Proteomes" id="UP001320898">
    <property type="component" value="Unassembled WGS sequence"/>
</dbReference>
<accession>A0AAW5R1G0</accession>
<dbReference type="InterPro" id="IPR009057">
    <property type="entry name" value="Homeodomain-like_sf"/>
</dbReference>
<dbReference type="Pfam" id="PF01965">
    <property type="entry name" value="DJ-1_PfpI"/>
    <property type="match status" value="1"/>
</dbReference>
<evidence type="ECO:0000256" key="1">
    <source>
        <dbReference type="ARBA" id="ARBA00023015"/>
    </source>
</evidence>
<dbReference type="GO" id="GO:0043565">
    <property type="term" value="F:sequence-specific DNA binding"/>
    <property type="evidence" value="ECO:0007669"/>
    <property type="project" value="InterPro"/>
</dbReference>